<reference evidence="2 3" key="1">
    <citation type="submission" date="2018-06" db="EMBL/GenBank/DDBJ databases">
        <authorList>
            <consortium name="Pathogen Informatics"/>
            <person name="Doyle S."/>
        </authorList>
    </citation>
    <scope>NUCLEOTIDE SEQUENCE [LARGE SCALE GENOMIC DNA]</scope>
    <source>
        <strain evidence="2 3">NCTC10571</strain>
    </source>
</reference>
<dbReference type="GO" id="GO:0005524">
    <property type="term" value="F:ATP binding"/>
    <property type="evidence" value="ECO:0007669"/>
    <property type="project" value="InterPro"/>
</dbReference>
<feature type="domain" description="Endonuclease GajA/Old nuclease/RecF-like AAA" evidence="1">
    <location>
        <begin position="1"/>
        <end position="318"/>
    </location>
</feature>
<evidence type="ECO:0000259" key="1">
    <source>
        <dbReference type="Pfam" id="PF13175"/>
    </source>
</evidence>
<dbReference type="Proteomes" id="UP000255234">
    <property type="component" value="Unassembled WGS sequence"/>
</dbReference>
<dbReference type="SUPFAM" id="SSF52540">
    <property type="entry name" value="P-loop containing nucleoside triphosphate hydrolases"/>
    <property type="match status" value="1"/>
</dbReference>
<dbReference type="GO" id="GO:0016887">
    <property type="term" value="F:ATP hydrolysis activity"/>
    <property type="evidence" value="ECO:0007669"/>
    <property type="project" value="InterPro"/>
</dbReference>
<name>A0A378NTH8_9FIRM</name>
<dbReference type="Gene3D" id="3.40.50.300">
    <property type="entry name" value="P-loop containing nucleotide triphosphate hydrolases"/>
    <property type="match status" value="2"/>
</dbReference>
<protein>
    <submittedName>
        <fullName evidence="2">Predicted ATPase</fullName>
    </submittedName>
</protein>
<proteinExistence type="predicted"/>
<accession>A0A378NTH8</accession>
<gene>
    <name evidence="2" type="ORF">NCTC10571_01332</name>
</gene>
<dbReference type="Pfam" id="PF13175">
    <property type="entry name" value="AAA_15"/>
    <property type="match status" value="1"/>
</dbReference>
<evidence type="ECO:0000313" key="3">
    <source>
        <dbReference type="Proteomes" id="UP000255234"/>
    </source>
</evidence>
<dbReference type="InterPro" id="IPR041685">
    <property type="entry name" value="AAA_GajA/Old/RecF-like"/>
</dbReference>
<evidence type="ECO:0000313" key="2">
    <source>
        <dbReference type="EMBL" id="STY71176.1"/>
    </source>
</evidence>
<organism evidence="2 3">
    <name type="scientific">Megamonas hypermegale</name>
    <dbReference type="NCBI Taxonomy" id="158847"/>
    <lineage>
        <taxon>Bacteria</taxon>
        <taxon>Bacillati</taxon>
        <taxon>Bacillota</taxon>
        <taxon>Negativicutes</taxon>
        <taxon>Selenomonadales</taxon>
        <taxon>Selenomonadaceae</taxon>
        <taxon>Megamonas</taxon>
    </lineage>
</organism>
<dbReference type="RefSeq" id="WP_115151544.1">
    <property type="nucleotide sequence ID" value="NZ_UGPP01000001.1"/>
</dbReference>
<dbReference type="InterPro" id="IPR027417">
    <property type="entry name" value="P-loop_NTPase"/>
</dbReference>
<dbReference type="PANTHER" id="PTHR40396:SF1">
    <property type="entry name" value="ATPASE AAA-TYPE CORE DOMAIN-CONTAINING PROTEIN"/>
    <property type="match status" value="1"/>
</dbReference>
<dbReference type="EMBL" id="UGPP01000001">
    <property type="protein sequence ID" value="STY71176.1"/>
    <property type="molecule type" value="Genomic_DNA"/>
</dbReference>
<dbReference type="PANTHER" id="PTHR40396">
    <property type="entry name" value="ATPASE-LIKE PROTEIN"/>
    <property type="match status" value="1"/>
</dbReference>
<sequence length="385" mass="44528">MITSIHIKNFLSIEDTIFDLTKLTEINHFSLLCGENGAGKSNILKSISLLKELIDYDKNMTISEIYNKYKNKMCNGPIYLEYDFLLNNKKGSYLLVLSEQGVIEEQLKLTLNKNICSCYRIHNSEVVLSTKFFNNNMNKYKEIICPNLNQYAVLSSLVKITNCQFLSAFIKTKEDLPLTFFCFIDWINDILISDTFNINLLKGVANKEYKDKLTTLAKICSQFLSNIDDLYYSVYQYDKKHIEYKLYGKNNSYKATIDFEKESEGIKQIVYLIYYLLEAAKNKIVIIDNIDTNVHPILLKSIIEFFYNKIEGQVIYTSSNSIALLDIKELKNMIYVVDHGDIKNINSFRRIFDKNNLLSLYCKGTFGGIPTIDQNKLSEAIKNVN</sequence>
<dbReference type="AlphaFoldDB" id="A0A378NTH8"/>